<protein>
    <submittedName>
        <fullName evidence="1">Uncharacterized protein</fullName>
    </submittedName>
</protein>
<accession>A0A0E9VFU6</accession>
<organism evidence="1">
    <name type="scientific">Anguilla anguilla</name>
    <name type="common">European freshwater eel</name>
    <name type="synonym">Muraena anguilla</name>
    <dbReference type="NCBI Taxonomy" id="7936"/>
    <lineage>
        <taxon>Eukaryota</taxon>
        <taxon>Metazoa</taxon>
        <taxon>Chordata</taxon>
        <taxon>Craniata</taxon>
        <taxon>Vertebrata</taxon>
        <taxon>Euteleostomi</taxon>
        <taxon>Actinopterygii</taxon>
        <taxon>Neopterygii</taxon>
        <taxon>Teleostei</taxon>
        <taxon>Anguilliformes</taxon>
        <taxon>Anguillidae</taxon>
        <taxon>Anguilla</taxon>
    </lineage>
</organism>
<dbReference type="AlphaFoldDB" id="A0A0E9VFU6"/>
<name>A0A0E9VFU6_ANGAN</name>
<proteinExistence type="predicted"/>
<evidence type="ECO:0000313" key="1">
    <source>
        <dbReference type="EMBL" id="JAH76952.1"/>
    </source>
</evidence>
<sequence length="38" mass="4498">MNTRHPKSYPLLRLHPHSLILSPDAQKMNRQIYLAMII</sequence>
<reference evidence="1" key="1">
    <citation type="submission" date="2014-11" db="EMBL/GenBank/DDBJ databases">
        <authorList>
            <person name="Amaro Gonzalez C."/>
        </authorList>
    </citation>
    <scope>NUCLEOTIDE SEQUENCE</scope>
</reference>
<dbReference type="EMBL" id="GBXM01031625">
    <property type="protein sequence ID" value="JAH76952.1"/>
    <property type="molecule type" value="Transcribed_RNA"/>
</dbReference>
<reference evidence="1" key="2">
    <citation type="journal article" date="2015" name="Fish Shellfish Immunol.">
        <title>Early steps in the European eel (Anguilla anguilla)-Vibrio vulnificus interaction in the gills: Role of the RtxA13 toxin.</title>
        <authorList>
            <person name="Callol A."/>
            <person name="Pajuelo D."/>
            <person name="Ebbesson L."/>
            <person name="Teles M."/>
            <person name="MacKenzie S."/>
            <person name="Amaro C."/>
        </authorList>
    </citation>
    <scope>NUCLEOTIDE SEQUENCE</scope>
</reference>